<proteinExistence type="predicted"/>
<feature type="transmembrane region" description="Helical" evidence="1">
    <location>
        <begin position="20"/>
        <end position="40"/>
    </location>
</feature>
<dbReference type="PANTHER" id="PTHR31970:SF0">
    <property type="entry name" value="MOLYBDATE TRANSPORTER 1"/>
    <property type="match status" value="1"/>
</dbReference>
<name>A0ABD1X7R9_9LAMI</name>
<dbReference type="Pfam" id="PF16983">
    <property type="entry name" value="MFS_MOT1"/>
    <property type="match status" value="1"/>
</dbReference>
<dbReference type="AlphaFoldDB" id="A0ABD1X7R9"/>
<sequence>MEEEIDCTESDLFPEKNVSTTLVFGIMNLIGCWFGATPCCHGAGEIAGQYKFGGMSGWCVTLLGVAKLVLRLSSSLVKILDQFPVGVLGVLLLFARIELTMCSRDMN</sequence>
<evidence type="ECO:0000313" key="3">
    <source>
        <dbReference type="Proteomes" id="UP001604277"/>
    </source>
</evidence>
<evidence type="ECO:0000256" key="1">
    <source>
        <dbReference type="SAM" id="Phobius"/>
    </source>
</evidence>
<evidence type="ECO:0000313" key="2">
    <source>
        <dbReference type="EMBL" id="KAL2557852.1"/>
    </source>
</evidence>
<protein>
    <submittedName>
        <fullName evidence="2">Molybdate transporter 1</fullName>
    </submittedName>
</protein>
<comment type="caution">
    <text evidence="2">The sequence shown here is derived from an EMBL/GenBank/DDBJ whole genome shotgun (WGS) entry which is preliminary data.</text>
</comment>
<keyword evidence="3" id="KW-1185">Reference proteome</keyword>
<keyword evidence="1" id="KW-0472">Membrane</keyword>
<keyword evidence="1" id="KW-0812">Transmembrane</keyword>
<accession>A0ABD1X7R9</accession>
<keyword evidence="1" id="KW-1133">Transmembrane helix</keyword>
<reference evidence="3" key="1">
    <citation type="submission" date="2024-07" db="EMBL/GenBank/DDBJ databases">
        <title>Two chromosome-level genome assemblies of Korean endemic species Abeliophyllum distichum and Forsythia ovata (Oleaceae).</title>
        <authorList>
            <person name="Jang H."/>
        </authorList>
    </citation>
    <scope>NUCLEOTIDE SEQUENCE [LARGE SCALE GENOMIC DNA]</scope>
</reference>
<organism evidence="2 3">
    <name type="scientific">Forsythia ovata</name>
    <dbReference type="NCBI Taxonomy" id="205694"/>
    <lineage>
        <taxon>Eukaryota</taxon>
        <taxon>Viridiplantae</taxon>
        <taxon>Streptophyta</taxon>
        <taxon>Embryophyta</taxon>
        <taxon>Tracheophyta</taxon>
        <taxon>Spermatophyta</taxon>
        <taxon>Magnoliopsida</taxon>
        <taxon>eudicotyledons</taxon>
        <taxon>Gunneridae</taxon>
        <taxon>Pentapetalae</taxon>
        <taxon>asterids</taxon>
        <taxon>lamiids</taxon>
        <taxon>Lamiales</taxon>
        <taxon>Oleaceae</taxon>
        <taxon>Forsythieae</taxon>
        <taxon>Forsythia</taxon>
    </lineage>
</organism>
<dbReference type="Proteomes" id="UP001604277">
    <property type="component" value="Unassembled WGS sequence"/>
</dbReference>
<dbReference type="InterPro" id="IPR031563">
    <property type="entry name" value="MOT1/MOT2"/>
</dbReference>
<feature type="transmembrane region" description="Helical" evidence="1">
    <location>
        <begin position="52"/>
        <end position="70"/>
    </location>
</feature>
<dbReference type="PANTHER" id="PTHR31970">
    <property type="match status" value="1"/>
</dbReference>
<feature type="transmembrane region" description="Helical" evidence="1">
    <location>
        <begin position="82"/>
        <end position="99"/>
    </location>
</feature>
<dbReference type="EMBL" id="JBFOLJ010000001">
    <property type="protein sequence ID" value="KAL2557852.1"/>
    <property type="molecule type" value="Genomic_DNA"/>
</dbReference>
<gene>
    <name evidence="2" type="ORF">Fot_02591</name>
</gene>